<reference evidence="1" key="1">
    <citation type="journal article" date="2023" name="G3 (Bethesda)">
        <title>A reference genome for the long-term kleptoplast-retaining sea slug Elysia crispata morphotype clarki.</title>
        <authorList>
            <person name="Eastman K.E."/>
            <person name="Pendleton A.L."/>
            <person name="Shaikh M.A."/>
            <person name="Suttiyut T."/>
            <person name="Ogas R."/>
            <person name="Tomko P."/>
            <person name="Gavelis G."/>
            <person name="Widhalm J.R."/>
            <person name="Wisecaver J.H."/>
        </authorList>
    </citation>
    <scope>NUCLEOTIDE SEQUENCE</scope>
    <source>
        <strain evidence="1">ECLA1</strain>
    </source>
</reference>
<name>A0AAE1D4J7_9GAST</name>
<dbReference type="EMBL" id="JAWDGP010005418">
    <property type="protein sequence ID" value="KAK3757022.1"/>
    <property type="molecule type" value="Genomic_DNA"/>
</dbReference>
<evidence type="ECO:0000313" key="1">
    <source>
        <dbReference type="EMBL" id="KAK3757022.1"/>
    </source>
</evidence>
<accession>A0AAE1D4J7</accession>
<sequence>MCEQPVWRFTGLGGHLELNSFIEDIDLVWAQRPGQPDLGKTAFLWSLLESYVRKEIASQGVDRRNKDALLQALREAYGDTRSLSSLSLAFYSAIQES</sequence>
<dbReference type="Proteomes" id="UP001283361">
    <property type="component" value="Unassembled WGS sequence"/>
</dbReference>
<comment type="caution">
    <text evidence="1">The sequence shown here is derived from an EMBL/GenBank/DDBJ whole genome shotgun (WGS) entry which is preliminary data.</text>
</comment>
<keyword evidence="2" id="KW-1185">Reference proteome</keyword>
<protein>
    <submittedName>
        <fullName evidence="1">Uncharacterized protein</fullName>
    </submittedName>
</protein>
<evidence type="ECO:0000313" key="2">
    <source>
        <dbReference type="Proteomes" id="UP001283361"/>
    </source>
</evidence>
<dbReference type="AlphaFoldDB" id="A0AAE1D4J7"/>
<proteinExistence type="predicted"/>
<organism evidence="1 2">
    <name type="scientific">Elysia crispata</name>
    <name type="common">lettuce slug</name>
    <dbReference type="NCBI Taxonomy" id="231223"/>
    <lineage>
        <taxon>Eukaryota</taxon>
        <taxon>Metazoa</taxon>
        <taxon>Spiralia</taxon>
        <taxon>Lophotrochozoa</taxon>
        <taxon>Mollusca</taxon>
        <taxon>Gastropoda</taxon>
        <taxon>Heterobranchia</taxon>
        <taxon>Euthyneura</taxon>
        <taxon>Panpulmonata</taxon>
        <taxon>Sacoglossa</taxon>
        <taxon>Placobranchoidea</taxon>
        <taxon>Plakobranchidae</taxon>
        <taxon>Elysia</taxon>
    </lineage>
</organism>
<gene>
    <name evidence="1" type="ORF">RRG08_041798</name>
</gene>